<organism evidence="6 7">
    <name type="scientific">Spizellomyces punctatus (strain DAOM BR117)</name>
    <dbReference type="NCBI Taxonomy" id="645134"/>
    <lineage>
        <taxon>Eukaryota</taxon>
        <taxon>Fungi</taxon>
        <taxon>Fungi incertae sedis</taxon>
        <taxon>Chytridiomycota</taxon>
        <taxon>Chytridiomycota incertae sedis</taxon>
        <taxon>Chytridiomycetes</taxon>
        <taxon>Spizellomycetales</taxon>
        <taxon>Spizellomycetaceae</taxon>
        <taxon>Spizellomyces</taxon>
    </lineage>
</organism>
<dbReference type="GO" id="GO:0000724">
    <property type="term" value="P:double-strand break repair via homologous recombination"/>
    <property type="evidence" value="ECO:0007669"/>
    <property type="project" value="TreeGrafter"/>
</dbReference>
<dbReference type="OMA" id="NEVPQNP"/>
<dbReference type="Gene3D" id="3.40.50.300">
    <property type="entry name" value="P-loop containing nucleotide triphosphate hydrolases"/>
    <property type="match status" value="1"/>
</dbReference>
<dbReference type="GO" id="GO:0005634">
    <property type="term" value="C:nucleus"/>
    <property type="evidence" value="ECO:0007669"/>
    <property type="project" value="TreeGrafter"/>
</dbReference>
<dbReference type="Gene3D" id="3.40.50.10810">
    <property type="entry name" value="Tandem AAA-ATPase domain"/>
    <property type="match status" value="1"/>
</dbReference>
<dbReference type="SMART" id="SM00487">
    <property type="entry name" value="DEXDc"/>
    <property type="match status" value="1"/>
</dbReference>
<dbReference type="GeneID" id="27686686"/>
<dbReference type="InterPro" id="IPR014001">
    <property type="entry name" value="Helicase_ATP-bd"/>
</dbReference>
<dbReference type="InterPro" id="IPR027417">
    <property type="entry name" value="P-loop_NTPase"/>
</dbReference>
<feature type="domain" description="Helicase ATP-binding" evidence="4">
    <location>
        <begin position="3"/>
        <end position="186"/>
    </location>
</feature>
<dbReference type="GO" id="GO:0005737">
    <property type="term" value="C:cytoplasm"/>
    <property type="evidence" value="ECO:0007669"/>
    <property type="project" value="TreeGrafter"/>
</dbReference>
<evidence type="ECO:0000256" key="2">
    <source>
        <dbReference type="ARBA" id="ARBA00022801"/>
    </source>
</evidence>
<dbReference type="InterPro" id="IPR038718">
    <property type="entry name" value="SNF2-like_sf"/>
</dbReference>
<dbReference type="eggNOG" id="KOG1001">
    <property type="taxonomic scope" value="Eukaryota"/>
</dbReference>
<keyword evidence="1" id="KW-0547">Nucleotide-binding</keyword>
<evidence type="ECO:0008006" key="8">
    <source>
        <dbReference type="Google" id="ProtNLM"/>
    </source>
</evidence>
<dbReference type="STRING" id="645134.A0A0L0HKH7"/>
<dbReference type="PANTHER" id="PTHR45626:SF16">
    <property type="entry name" value="ATP-DEPENDENT HELICASE ULS1"/>
    <property type="match status" value="1"/>
</dbReference>
<sequence>MKTREDGKTRGGILADDMGLGKTVQTISLIVANRSEDKQCKSTLIVAPLALIKQWEHEIASKTKKGTLKVLLYHGPGRTKDPAKLKQYDVVITTFSVIASEWPKTSKSKKDEVIEVPKPTKEAGPLYRVKWFRVVLDEAQTIKNKSTRSAIGCCALQAERRFCLTGTPLQNNVDEFYSLLKFLRFKPFDEYSVFKSQISEPLSRGRSKVGLERLRVILQAIMLRRTKTTKIDGKPLLNLPERNVELQNVQFAEDERQYYQKLEEKMRMKLKSFQKAGYNKNYTNILCLLLRLRQACNHRSLVGHGADKEGEVTPEKGAVEEEDIDEMMAMFKTLEVEANNRQCTICFEPLRNIPSDQKQCQDCREKFVAAETLGPTITSRKVGKNSALVAELSTKWVASAKVDKMMSILDDIRERDPEGKTIVFSQFTSMLDIVEIPLRKKGYGFCRYDGSMPNPERERSIESIRNDPNVTVMLISLKCGSLGLNLTAANRVIMLDMWWNPALEDQAIDRVHRIGQTRNVAVIRLAVEGTVEDRILALQKKKRDLIDGALGDANFKKSKKMTVDELVGLFG</sequence>
<evidence type="ECO:0000256" key="3">
    <source>
        <dbReference type="ARBA" id="ARBA00022840"/>
    </source>
</evidence>
<dbReference type="EMBL" id="KQ257454">
    <property type="protein sequence ID" value="KND01339.1"/>
    <property type="molecule type" value="Genomic_DNA"/>
</dbReference>
<name>A0A0L0HKH7_SPIPD</name>
<gene>
    <name evidence="6" type="ORF">SPPG_03151</name>
</gene>
<proteinExistence type="predicted"/>
<dbReference type="RefSeq" id="XP_016609378.1">
    <property type="nucleotide sequence ID" value="XM_016751427.1"/>
</dbReference>
<dbReference type="CDD" id="cd18008">
    <property type="entry name" value="DEXDc_SHPRH-like"/>
    <property type="match status" value="1"/>
</dbReference>
<dbReference type="GO" id="GO:0008094">
    <property type="term" value="F:ATP-dependent activity, acting on DNA"/>
    <property type="evidence" value="ECO:0007669"/>
    <property type="project" value="TreeGrafter"/>
</dbReference>
<protein>
    <recommendedName>
        <fullName evidence="8">Helicase C-terminal domain-containing protein</fullName>
    </recommendedName>
</protein>
<evidence type="ECO:0000256" key="1">
    <source>
        <dbReference type="ARBA" id="ARBA00022741"/>
    </source>
</evidence>
<accession>A0A0L0HKH7</accession>
<evidence type="ECO:0000259" key="4">
    <source>
        <dbReference type="PROSITE" id="PS51192"/>
    </source>
</evidence>
<keyword evidence="7" id="KW-1185">Reference proteome</keyword>
<dbReference type="InParanoid" id="A0A0L0HKH7"/>
<dbReference type="AlphaFoldDB" id="A0A0L0HKH7"/>
<evidence type="ECO:0000313" key="6">
    <source>
        <dbReference type="EMBL" id="KND01339.1"/>
    </source>
</evidence>
<dbReference type="Pfam" id="PF00176">
    <property type="entry name" value="SNF2-rel_dom"/>
    <property type="match status" value="1"/>
</dbReference>
<dbReference type="SUPFAM" id="SSF52540">
    <property type="entry name" value="P-loop containing nucleoside triphosphate hydrolases"/>
    <property type="match status" value="2"/>
</dbReference>
<dbReference type="GO" id="GO:0016787">
    <property type="term" value="F:hydrolase activity"/>
    <property type="evidence" value="ECO:0007669"/>
    <property type="project" value="UniProtKB-KW"/>
</dbReference>
<dbReference type="FunCoup" id="A0A0L0HKH7">
    <property type="interactions" value="163"/>
</dbReference>
<dbReference type="PANTHER" id="PTHR45626">
    <property type="entry name" value="TRANSCRIPTION TERMINATION FACTOR 2-RELATED"/>
    <property type="match status" value="1"/>
</dbReference>
<keyword evidence="2" id="KW-0378">Hydrolase</keyword>
<evidence type="ECO:0000313" key="7">
    <source>
        <dbReference type="Proteomes" id="UP000053201"/>
    </source>
</evidence>
<feature type="domain" description="Helicase C-terminal" evidence="5">
    <location>
        <begin position="401"/>
        <end position="567"/>
    </location>
</feature>
<reference evidence="6 7" key="1">
    <citation type="submission" date="2009-08" db="EMBL/GenBank/DDBJ databases">
        <title>The Genome Sequence of Spizellomyces punctatus strain DAOM BR117.</title>
        <authorList>
            <consortium name="The Broad Institute Genome Sequencing Platform"/>
            <person name="Russ C."/>
            <person name="Cuomo C."/>
            <person name="Shea T."/>
            <person name="Young S.K."/>
            <person name="Zeng Q."/>
            <person name="Koehrsen M."/>
            <person name="Haas B."/>
            <person name="Borodovsky M."/>
            <person name="Guigo R."/>
            <person name="Alvarado L."/>
            <person name="Berlin A."/>
            <person name="Bochicchio J."/>
            <person name="Borenstein D."/>
            <person name="Chapman S."/>
            <person name="Chen Z."/>
            <person name="Engels R."/>
            <person name="Freedman E."/>
            <person name="Gellesch M."/>
            <person name="Goldberg J."/>
            <person name="Griggs A."/>
            <person name="Gujja S."/>
            <person name="Heiman D."/>
            <person name="Hepburn T."/>
            <person name="Howarth C."/>
            <person name="Jen D."/>
            <person name="Larson L."/>
            <person name="Lewis B."/>
            <person name="Mehta T."/>
            <person name="Park D."/>
            <person name="Pearson M."/>
            <person name="Roberts A."/>
            <person name="Saif S."/>
            <person name="Shenoy N."/>
            <person name="Sisk P."/>
            <person name="Stolte C."/>
            <person name="Sykes S."/>
            <person name="Thomson T."/>
            <person name="Walk T."/>
            <person name="White J."/>
            <person name="Yandava C."/>
            <person name="Burger G."/>
            <person name="Gray M.W."/>
            <person name="Holland P.W.H."/>
            <person name="King N."/>
            <person name="Lang F.B.F."/>
            <person name="Roger A.J."/>
            <person name="Ruiz-Trillo I."/>
            <person name="Lander E."/>
            <person name="Nusbaum C."/>
        </authorList>
    </citation>
    <scope>NUCLEOTIDE SEQUENCE [LARGE SCALE GENOMIC DNA]</scope>
    <source>
        <strain evidence="6 7">DAOM BR117</strain>
    </source>
</reference>
<dbReference type="PROSITE" id="PS51194">
    <property type="entry name" value="HELICASE_CTER"/>
    <property type="match status" value="1"/>
</dbReference>
<dbReference type="OrthoDB" id="423559at2759"/>
<dbReference type="GO" id="GO:0005524">
    <property type="term" value="F:ATP binding"/>
    <property type="evidence" value="ECO:0007669"/>
    <property type="project" value="UniProtKB-KW"/>
</dbReference>
<dbReference type="InterPro" id="IPR001650">
    <property type="entry name" value="Helicase_C-like"/>
</dbReference>
<evidence type="ECO:0000259" key="5">
    <source>
        <dbReference type="PROSITE" id="PS51194"/>
    </source>
</evidence>
<keyword evidence="3" id="KW-0067">ATP-binding</keyword>
<dbReference type="InterPro" id="IPR049730">
    <property type="entry name" value="SNF2/RAD54-like_C"/>
</dbReference>
<dbReference type="CDD" id="cd18793">
    <property type="entry name" value="SF2_C_SNF"/>
    <property type="match status" value="1"/>
</dbReference>
<dbReference type="Pfam" id="PF00271">
    <property type="entry name" value="Helicase_C"/>
    <property type="match status" value="1"/>
</dbReference>
<dbReference type="InterPro" id="IPR050628">
    <property type="entry name" value="SNF2_RAD54_helicase_TF"/>
</dbReference>
<dbReference type="VEuPathDB" id="FungiDB:SPPG_03151"/>
<dbReference type="Proteomes" id="UP000053201">
    <property type="component" value="Unassembled WGS sequence"/>
</dbReference>
<dbReference type="PROSITE" id="PS51192">
    <property type="entry name" value="HELICASE_ATP_BIND_1"/>
    <property type="match status" value="1"/>
</dbReference>
<dbReference type="InterPro" id="IPR000330">
    <property type="entry name" value="SNF2_N"/>
</dbReference>
<dbReference type="SMART" id="SM00490">
    <property type="entry name" value="HELICc"/>
    <property type="match status" value="1"/>
</dbReference>